<evidence type="ECO:0000313" key="2">
    <source>
        <dbReference type="Proteomes" id="UP000185639"/>
    </source>
</evidence>
<dbReference type="OrthoDB" id="9804792at2"/>
<dbReference type="Gene3D" id="1.20.1440.120">
    <property type="entry name" value="Recombination protein O, C-terminal domain"/>
    <property type="match status" value="1"/>
</dbReference>
<dbReference type="InterPro" id="IPR042242">
    <property type="entry name" value="RecO_C"/>
</dbReference>
<dbReference type="PANTHER" id="PTHR33991">
    <property type="entry name" value="DNA REPAIR PROTEIN RECO"/>
    <property type="match status" value="1"/>
</dbReference>
<dbReference type="RefSeq" id="WP_076513818.1">
    <property type="nucleotide sequence ID" value="NZ_FTOH01000001.1"/>
</dbReference>
<name>A0A1N7J448_9GAMM</name>
<dbReference type="GO" id="GO:0006310">
    <property type="term" value="P:DNA recombination"/>
    <property type="evidence" value="ECO:0007669"/>
    <property type="project" value="InterPro"/>
</dbReference>
<organism evidence="1 2">
    <name type="scientific">Thalassolituus maritimus</name>
    <dbReference type="NCBI Taxonomy" id="484498"/>
    <lineage>
        <taxon>Bacteria</taxon>
        <taxon>Pseudomonadati</taxon>
        <taxon>Pseudomonadota</taxon>
        <taxon>Gammaproteobacteria</taxon>
        <taxon>Oceanospirillales</taxon>
        <taxon>Oceanospirillaceae</taxon>
        <taxon>Thalassolituus</taxon>
    </lineage>
</organism>
<dbReference type="SUPFAM" id="SSF57863">
    <property type="entry name" value="ArfGap/RecO-like zinc finger"/>
    <property type="match status" value="1"/>
</dbReference>
<keyword evidence="2" id="KW-1185">Reference proteome</keyword>
<sequence length="214" mass="23975">MRHWWLLRREPLGGGSDWLCTLFTRHSGLVKVVCRDAQLPEIHQPCHGEWPASGDLPKLKTCEADPALELSGEALVCALYMDELLTTILPLNDPSNELFDLYSTILSNLSNNERIDIWLRMFEQCLLSHCGQGIHWTQTTHGAPVIAGTRYLFRAGEGLIEDPDGWNGEILLAIAEGEFRQQGALAVARQVLRIAIDCAVSRPLISRELLIHRS</sequence>
<accession>A0A1N7J448</accession>
<dbReference type="GO" id="GO:0043590">
    <property type="term" value="C:bacterial nucleoid"/>
    <property type="evidence" value="ECO:0007669"/>
    <property type="project" value="TreeGrafter"/>
</dbReference>
<dbReference type="Proteomes" id="UP000185639">
    <property type="component" value="Unassembled WGS sequence"/>
</dbReference>
<reference evidence="2" key="1">
    <citation type="submission" date="2017-01" db="EMBL/GenBank/DDBJ databases">
        <authorList>
            <person name="Varghese N."/>
            <person name="Submissions S."/>
        </authorList>
    </citation>
    <scope>NUCLEOTIDE SEQUENCE [LARGE SCALE GENOMIC DNA]</scope>
    <source>
        <strain evidence="2">DSM 24913</strain>
    </source>
</reference>
<protein>
    <submittedName>
        <fullName evidence="1">DNA replication and repair protein RecO</fullName>
    </submittedName>
</protein>
<proteinExistence type="predicted"/>
<evidence type="ECO:0000313" key="1">
    <source>
        <dbReference type="EMBL" id="SIS44123.1"/>
    </source>
</evidence>
<dbReference type="PANTHER" id="PTHR33991:SF1">
    <property type="entry name" value="DNA REPAIR PROTEIN RECO"/>
    <property type="match status" value="1"/>
</dbReference>
<dbReference type="Pfam" id="PF02565">
    <property type="entry name" value="RecO_C"/>
    <property type="match status" value="1"/>
</dbReference>
<dbReference type="InterPro" id="IPR037278">
    <property type="entry name" value="ARFGAP/RecO"/>
</dbReference>
<dbReference type="STRING" id="484498.SAMN05421686_101334"/>
<dbReference type="AlphaFoldDB" id="A0A1N7J448"/>
<dbReference type="GO" id="GO:0006302">
    <property type="term" value="P:double-strand break repair"/>
    <property type="evidence" value="ECO:0007669"/>
    <property type="project" value="TreeGrafter"/>
</dbReference>
<dbReference type="InterPro" id="IPR003717">
    <property type="entry name" value="RecO"/>
</dbReference>
<gene>
    <name evidence="1" type="ORF">SAMN05421686_101334</name>
</gene>
<dbReference type="EMBL" id="FTOH01000001">
    <property type="protein sequence ID" value="SIS44123.1"/>
    <property type="molecule type" value="Genomic_DNA"/>
</dbReference>